<dbReference type="GeneTree" id="ENSGT01070000253855"/>
<evidence type="ECO:0000313" key="3">
    <source>
        <dbReference type="Proteomes" id="UP000694565"/>
    </source>
</evidence>
<reference evidence="2" key="2">
    <citation type="submission" date="2025-09" db="UniProtKB">
        <authorList>
            <consortium name="Ensembl"/>
        </authorList>
    </citation>
    <scope>IDENTIFICATION</scope>
</reference>
<keyword evidence="1" id="KW-1133">Transmembrane helix</keyword>
<feature type="transmembrane region" description="Helical" evidence="1">
    <location>
        <begin position="96"/>
        <end position="118"/>
    </location>
</feature>
<keyword evidence="1" id="KW-0472">Membrane</keyword>
<dbReference type="Ensembl" id="ENSCLMT00005000408.1">
    <property type="protein sequence ID" value="ENSCLMP00005000389.1"/>
    <property type="gene ID" value="ENSCLMG00005000289.1"/>
</dbReference>
<dbReference type="Proteomes" id="UP000694565">
    <property type="component" value="Unplaced"/>
</dbReference>
<sequence length="242" mass="25865">MPGSDTGHLTQTAMGFAGELLCVPTAGHTWRDERFFSLYRLALLAGPVNLVGGSAAVQLHLHQVRLLLPHGQQTHLQRATDVRTETLMLLLHGIEVLVQLLLALVVLPFFAVFGEILVEATFALVTDVLSEDGLEGPQATGCVDVSNNADHDHGRSLHDGHGLNHFFLVHLSRSVDLADDVGHAGLVAQEGSQVHGLAGVILGEALGLTPVTTTPLAGQEAQRSVTRSRKLSVRLLGRNTCR</sequence>
<protein>
    <submittedName>
        <fullName evidence="2">Uncharacterized protein</fullName>
    </submittedName>
</protein>
<reference evidence="2" key="1">
    <citation type="submission" date="2025-08" db="UniProtKB">
        <authorList>
            <consortium name="Ensembl"/>
        </authorList>
    </citation>
    <scope>IDENTIFICATION</scope>
</reference>
<proteinExistence type="predicted"/>
<accession>A0A8C2YVI3</accession>
<organism evidence="2 3">
    <name type="scientific">Cyclopterus lumpus</name>
    <name type="common">Lumpsucker</name>
    <dbReference type="NCBI Taxonomy" id="8103"/>
    <lineage>
        <taxon>Eukaryota</taxon>
        <taxon>Metazoa</taxon>
        <taxon>Chordata</taxon>
        <taxon>Craniata</taxon>
        <taxon>Vertebrata</taxon>
        <taxon>Euteleostomi</taxon>
        <taxon>Actinopterygii</taxon>
        <taxon>Neopterygii</taxon>
        <taxon>Teleostei</taxon>
        <taxon>Neoteleostei</taxon>
        <taxon>Acanthomorphata</taxon>
        <taxon>Eupercaria</taxon>
        <taxon>Perciformes</taxon>
        <taxon>Cottioidei</taxon>
        <taxon>Cottales</taxon>
        <taxon>Cyclopteridae</taxon>
        <taxon>Cyclopterus</taxon>
    </lineage>
</organism>
<feature type="transmembrane region" description="Helical" evidence="1">
    <location>
        <begin position="41"/>
        <end position="61"/>
    </location>
</feature>
<evidence type="ECO:0000313" key="2">
    <source>
        <dbReference type="Ensembl" id="ENSCLMP00005000389.1"/>
    </source>
</evidence>
<dbReference type="AlphaFoldDB" id="A0A8C2YVI3"/>
<keyword evidence="1" id="KW-0812">Transmembrane</keyword>
<name>A0A8C2YVI3_CYCLU</name>
<evidence type="ECO:0000256" key="1">
    <source>
        <dbReference type="SAM" id="Phobius"/>
    </source>
</evidence>
<keyword evidence="3" id="KW-1185">Reference proteome</keyword>